<keyword evidence="5" id="KW-1185">Reference proteome</keyword>
<comment type="caution">
    <text evidence="4">The sequence shown here is derived from an EMBL/GenBank/DDBJ whole genome shotgun (WGS) entry which is preliminary data.</text>
</comment>
<organism evidence="4 5">
    <name type="scientific">Luteibacter yeojuensis</name>
    <dbReference type="NCBI Taxonomy" id="345309"/>
    <lineage>
        <taxon>Bacteria</taxon>
        <taxon>Pseudomonadati</taxon>
        <taxon>Pseudomonadota</taxon>
        <taxon>Gammaproteobacteria</taxon>
        <taxon>Lysobacterales</taxon>
        <taxon>Rhodanobacteraceae</taxon>
        <taxon>Luteibacter</taxon>
    </lineage>
</organism>
<dbReference type="Pfam" id="PF07992">
    <property type="entry name" value="Pyr_redox_2"/>
    <property type="match status" value="2"/>
</dbReference>
<dbReference type="PRINTS" id="PR00469">
    <property type="entry name" value="PNDRDTASEII"/>
</dbReference>
<dbReference type="InterPro" id="IPR023753">
    <property type="entry name" value="FAD/NAD-binding_dom"/>
</dbReference>
<evidence type="ECO:0000256" key="2">
    <source>
        <dbReference type="ARBA" id="ARBA00023002"/>
    </source>
</evidence>
<dbReference type="InterPro" id="IPR036188">
    <property type="entry name" value="FAD/NAD-bd_sf"/>
</dbReference>
<keyword evidence="2" id="KW-0560">Oxidoreductase</keyword>
<sequence>MPYDVIVVGGSFAGQAAAIQLARARRRVLVIDAAAPRNRFARGAHGLVGHDGKPPRAIVQEATRQLLAYPTAGFLDGEAVQAERIDDVFQVTLADGRRETAHRLVLATGVKDHLPDIDGLWERWGSTVIHCPYCHGYEVRDRPLGSLASSPHSWHQARMLPDWGPTTFFTQGEYEPDTEQLAILERRGVRIERTPVVGLRGDAPGLNAVELADGRVVELGALFVAPRTSLASPLAAQLGCAITEGPMGPYIEVDEWKATSVPGVYAGGDATQAMQNASLAMASGTLAGVGAHQSLMG</sequence>
<evidence type="ECO:0000256" key="1">
    <source>
        <dbReference type="ARBA" id="ARBA00022630"/>
    </source>
</evidence>
<gene>
    <name evidence="4" type="ORF">VI08_05195</name>
</gene>
<reference evidence="4 5" key="1">
    <citation type="submission" date="2015-03" db="EMBL/GenBank/DDBJ databases">
        <title>Draft genome sequence of Luteibacter yeojuensis strain SU11.</title>
        <authorList>
            <person name="Sulaiman J."/>
            <person name="Priya K."/>
            <person name="Chan K.-G."/>
        </authorList>
    </citation>
    <scope>NUCLEOTIDE SEQUENCE [LARGE SCALE GENOMIC DNA]</scope>
    <source>
        <strain evidence="4 5">SU11</strain>
    </source>
</reference>
<dbReference type="Gene3D" id="3.50.50.60">
    <property type="entry name" value="FAD/NAD(P)-binding domain"/>
    <property type="match status" value="2"/>
</dbReference>
<evidence type="ECO:0000259" key="3">
    <source>
        <dbReference type="Pfam" id="PF07992"/>
    </source>
</evidence>
<dbReference type="GO" id="GO:0016491">
    <property type="term" value="F:oxidoreductase activity"/>
    <property type="evidence" value="ECO:0007669"/>
    <property type="project" value="UniProtKB-KW"/>
</dbReference>
<dbReference type="Proteomes" id="UP000033651">
    <property type="component" value="Unassembled WGS sequence"/>
</dbReference>
<feature type="domain" description="FAD/NAD(P)-binding" evidence="3">
    <location>
        <begin position="3"/>
        <end position="140"/>
    </location>
</feature>
<dbReference type="PRINTS" id="PR00368">
    <property type="entry name" value="FADPNR"/>
</dbReference>
<name>A0A0F3KYF9_9GAMM</name>
<feature type="domain" description="FAD/NAD(P)-binding" evidence="3">
    <location>
        <begin position="182"/>
        <end position="284"/>
    </location>
</feature>
<dbReference type="EMBL" id="JZRB01000010">
    <property type="protein sequence ID" value="KJV36253.1"/>
    <property type="molecule type" value="Genomic_DNA"/>
</dbReference>
<dbReference type="SUPFAM" id="SSF51905">
    <property type="entry name" value="FAD/NAD(P)-binding domain"/>
    <property type="match status" value="1"/>
</dbReference>
<keyword evidence="1" id="KW-0285">Flavoprotein</keyword>
<dbReference type="InterPro" id="IPR050097">
    <property type="entry name" value="Ferredoxin-NADP_redctase_2"/>
</dbReference>
<dbReference type="PANTHER" id="PTHR48105">
    <property type="entry name" value="THIOREDOXIN REDUCTASE 1-RELATED-RELATED"/>
    <property type="match status" value="1"/>
</dbReference>
<dbReference type="AlphaFoldDB" id="A0A0F3KYF9"/>
<accession>A0A0F3KYF9</accession>
<dbReference type="PATRIC" id="fig|345309.4.peg.182"/>
<dbReference type="OrthoDB" id="9786503at2"/>
<proteinExistence type="predicted"/>
<dbReference type="RefSeq" id="WP_045828501.1">
    <property type="nucleotide sequence ID" value="NZ_JZRB01000010.1"/>
</dbReference>
<evidence type="ECO:0000313" key="4">
    <source>
        <dbReference type="EMBL" id="KJV36253.1"/>
    </source>
</evidence>
<protein>
    <submittedName>
        <fullName evidence="4">Thioredoxin reductase</fullName>
    </submittedName>
</protein>
<evidence type="ECO:0000313" key="5">
    <source>
        <dbReference type="Proteomes" id="UP000033651"/>
    </source>
</evidence>